<reference evidence="14 15" key="1">
    <citation type="submission" date="2016-07" db="EMBL/GenBank/DDBJ databases">
        <title>Pervasive Adenine N6-methylation of Active Genes in Fungi.</title>
        <authorList>
            <consortium name="DOE Joint Genome Institute"/>
            <person name="Mondo S.J."/>
            <person name="Dannebaum R.O."/>
            <person name="Kuo R.C."/>
            <person name="Labutti K."/>
            <person name="Haridas S."/>
            <person name="Kuo A."/>
            <person name="Salamov A."/>
            <person name="Ahrendt S.R."/>
            <person name="Lipzen A."/>
            <person name="Sullivan W."/>
            <person name="Andreopoulos W.B."/>
            <person name="Clum A."/>
            <person name="Lindquist E."/>
            <person name="Daum C."/>
            <person name="Ramamoorthy G.K."/>
            <person name="Gryganskyi A."/>
            <person name="Culley D."/>
            <person name="Magnuson J.K."/>
            <person name="James T.Y."/>
            <person name="O'Malley M.A."/>
            <person name="Stajich J.E."/>
            <person name="Spatafora J.W."/>
            <person name="Visel A."/>
            <person name="Grigoriev I.V."/>
        </authorList>
    </citation>
    <scope>NUCLEOTIDE SEQUENCE [LARGE SCALE GENOMIC DNA]</scope>
    <source>
        <strain evidence="14 15">CBS 115471</strain>
    </source>
</reference>
<keyword evidence="3 13" id="KW-0645">Protease</keyword>
<dbReference type="Proteomes" id="UP000193144">
    <property type="component" value="Unassembled WGS sequence"/>
</dbReference>
<evidence type="ECO:0000256" key="7">
    <source>
        <dbReference type="ARBA" id="ARBA00022801"/>
    </source>
</evidence>
<dbReference type="SUPFAM" id="SSF55486">
    <property type="entry name" value="Metalloproteases ('zincins'), catalytic domain"/>
    <property type="match status" value="1"/>
</dbReference>
<organism evidence="14 15">
    <name type="scientific">Clohesyomyces aquaticus</name>
    <dbReference type="NCBI Taxonomy" id="1231657"/>
    <lineage>
        <taxon>Eukaryota</taxon>
        <taxon>Fungi</taxon>
        <taxon>Dikarya</taxon>
        <taxon>Ascomycota</taxon>
        <taxon>Pezizomycotina</taxon>
        <taxon>Dothideomycetes</taxon>
        <taxon>Pleosporomycetidae</taxon>
        <taxon>Pleosporales</taxon>
        <taxon>Lindgomycetaceae</taxon>
        <taxon>Clohesyomyces</taxon>
    </lineage>
</organism>
<evidence type="ECO:0000256" key="3">
    <source>
        <dbReference type="ARBA" id="ARBA00022670"/>
    </source>
</evidence>
<keyword evidence="8 12" id="KW-0862">Zinc</keyword>
<keyword evidence="13" id="KW-0964">Secreted</keyword>
<keyword evidence="10" id="KW-0865">Zymogen</keyword>
<feature type="binding site" evidence="12">
    <location>
        <position position="307"/>
    </location>
    <ligand>
        <name>Zn(2+)</name>
        <dbReference type="ChEBI" id="CHEBI:29105"/>
        <note>catalytic</note>
    </ligand>
</feature>
<evidence type="ECO:0000256" key="4">
    <source>
        <dbReference type="ARBA" id="ARBA00022685"/>
    </source>
</evidence>
<evidence type="ECO:0000256" key="8">
    <source>
        <dbReference type="ARBA" id="ARBA00022833"/>
    </source>
</evidence>
<feature type="binding site" evidence="12">
    <location>
        <position position="303"/>
    </location>
    <ligand>
        <name>Zn(2+)</name>
        <dbReference type="ChEBI" id="CHEBI:29105"/>
        <note>catalytic</note>
    </ligand>
</feature>
<evidence type="ECO:0000256" key="12">
    <source>
        <dbReference type="PIRSR" id="PIRSR601384-2"/>
    </source>
</evidence>
<dbReference type="GO" id="GO:0006508">
    <property type="term" value="P:proteolysis"/>
    <property type="evidence" value="ECO:0007669"/>
    <property type="project" value="UniProtKB-KW"/>
</dbReference>
<dbReference type="GO" id="GO:0005576">
    <property type="term" value="C:extracellular region"/>
    <property type="evidence" value="ECO:0007669"/>
    <property type="project" value="UniProtKB-SubCell"/>
</dbReference>
<dbReference type="OrthoDB" id="412874at2759"/>
<keyword evidence="4 13" id="KW-0165">Cleavage on pair of basic residues</keyword>
<accession>A0A1Y1YRZ8</accession>
<name>A0A1Y1YRZ8_9PLEO</name>
<gene>
    <name evidence="14" type="ORF">BCR34DRAFT_494373</name>
</gene>
<comment type="catalytic activity">
    <reaction evidence="1 13">
        <text>Preferential cleavage of bonds with hydrophobic residues in P1'. Also 3-Asn-|-Gln-4 and 8-Gly-|-Ser-9 bonds in insulin B chain.</text>
        <dbReference type="EC" id="3.4.24.39"/>
    </reaction>
</comment>
<evidence type="ECO:0000256" key="11">
    <source>
        <dbReference type="PIRSR" id="PIRSR601384-1"/>
    </source>
</evidence>
<evidence type="ECO:0000256" key="6">
    <source>
        <dbReference type="ARBA" id="ARBA00022729"/>
    </source>
</evidence>
<dbReference type="PRINTS" id="PR00768">
    <property type="entry name" value="DEUTEROLYSIN"/>
</dbReference>
<comment type="cofactor">
    <cofactor evidence="12 13">
        <name>Zn(2+)</name>
        <dbReference type="ChEBI" id="CHEBI:29105"/>
    </cofactor>
    <text evidence="12 13">Binds 1 zinc ion per subunit.</text>
</comment>
<keyword evidence="15" id="KW-1185">Reference proteome</keyword>
<feature type="signal peptide" evidence="13">
    <location>
        <begin position="1"/>
        <end position="20"/>
    </location>
</feature>
<comment type="subcellular location">
    <subcellularLocation>
        <location evidence="13">Secreted</location>
    </subcellularLocation>
</comment>
<evidence type="ECO:0000313" key="15">
    <source>
        <dbReference type="Proteomes" id="UP000193144"/>
    </source>
</evidence>
<proteinExistence type="inferred from homology"/>
<feature type="chain" id="PRO_5011831162" description="Neutral protease 2" evidence="13">
    <location>
        <begin position="21"/>
        <end position="352"/>
    </location>
</feature>
<dbReference type="CDD" id="cd11008">
    <property type="entry name" value="M35_deuterolysin_like"/>
    <property type="match status" value="1"/>
</dbReference>
<keyword evidence="5 12" id="KW-0479">Metal-binding</keyword>
<evidence type="ECO:0000256" key="2">
    <source>
        <dbReference type="ARBA" id="ARBA00010279"/>
    </source>
</evidence>
<dbReference type="PANTHER" id="PTHR37016:SF3">
    <property type="entry name" value="NEUTRAL PROTEASE 2-RELATED"/>
    <property type="match status" value="1"/>
</dbReference>
<dbReference type="STRING" id="1231657.A0A1Y1YRZ8"/>
<dbReference type="PANTHER" id="PTHR37016">
    <property type="match status" value="1"/>
</dbReference>
<dbReference type="EMBL" id="MCFA01000179">
    <property type="protein sequence ID" value="ORY00746.1"/>
    <property type="molecule type" value="Genomic_DNA"/>
</dbReference>
<dbReference type="GO" id="GO:0004222">
    <property type="term" value="F:metalloendopeptidase activity"/>
    <property type="evidence" value="ECO:0007669"/>
    <property type="project" value="InterPro"/>
</dbReference>
<evidence type="ECO:0000256" key="10">
    <source>
        <dbReference type="ARBA" id="ARBA00023145"/>
    </source>
</evidence>
<dbReference type="InterPro" id="IPR001384">
    <property type="entry name" value="Peptidase_M35"/>
</dbReference>
<dbReference type="InterPro" id="IPR050414">
    <property type="entry name" value="Fungal_M35_metalloproteases"/>
</dbReference>
<protein>
    <recommendedName>
        <fullName evidence="13">Neutral protease 2</fullName>
        <ecNumber evidence="13">3.4.24.39</ecNumber>
    </recommendedName>
    <alternativeName>
        <fullName evidence="13">Deuterolysin</fullName>
    </alternativeName>
</protein>
<sequence length="352" mass="36204">MKGFTQLSLAALAAYASATAINVNKRESPLSVKLEAAGNSEVKVAVTNNGATSLNLLSKGTFLDEVNPVQKVKMFSAGGSTEVPFEGIKLRLLTSGLSSDDFLTLAAGETKELTVETAALHSLSEGGAFDVFASGLVPFAEEGSTELSGTLPYESNKLNMNIDGAIAATVAKALTRRTTVGSSCTSSKLSAVRTALSNCNKLATAAASAARSGTKLSTYFKSTSSSTSSTVSARLTAVASDCGSSGSKTSTNCNDPYQGCSSNVLAYTVPSANFITYCGIFFSELPALASSCHAQDQATTVLHEETHAPGVYSPGTDDLGYGYAAATRLSTSQALLNADTYALYANAINLNC</sequence>
<evidence type="ECO:0000256" key="13">
    <source>
        <dbReference type="RuleBase" id="RU361126"/>
    </source>
</evidence>
<keyword evidence="7 13" id="KW-0378">Hydrolase</keyword>
<dbReference type="InterPro" id="IPR024079">
    <property type="entry name" value="MetalloPept_cat_dom_sf"/>
</dbReference>
<dbReference type="Pfam" id="PF02102">
    <property type="entry name" value="Peptidase_M35"/>
    <property type="match status" value="1"/>
</dbReference>
<comment type="function">
    <text evidence="13">Secreted metalloproteinase that allows assimilation of proteinaceous substrates. Shows high activities on basic nuclear substrates such as histone and protamine.</text>
</comment>
<dbReference type="EC" id="3.4.24.39" evidence="13"/>
<comment type="caution">
    <text evidence="14">The sequence shown here is derived from an EMBL/GenBank/DDBJ whole genome shotgun (WGS) entry which is preliminary data.</text>
</comment>
<evidence type="ECO:0000313" key="14">
    <source>
        <dbReference type="EMBL" id="ORY00746.1"/>
    </source>
</evidence>
<dbReference type="AlphaFoldDB" id="A0A1Y1YRZ8"/>
<dbReference type="Gene3D" id="3.40.390.10">
    <property type="entry name" value="Collagenase (Catalytic Domain)"/>
    <property type="match status" value="1"/>
</dbReference>
<evidence type="ECO:0000256" key="1">
    <source>
        <dbReference type="ARBA" id="ARBA00001187"/>
    </source>
</evidence>
<feature type="binding site" evidence="12">
    <location>
        <position position="318"/>
    </location>
    <ligand>
        <name>Zn(2+)</name>
        <dbReference type="ChEBI" id="CHEBI:29105"/>
        <note>catalytic</note>
    </ligand>
</feature>
<evidence type="ECO:0000256" key="9">
    <source>
        <dbReference type="ARBA" id="ARBA00023049"/>
    </source>
</evidence>
<comment type="similarity">
    <text evidence="2 13">Belongs to the peptidase M35 family.</text>
</comment>
<dbReference type="GO" id="GO:0046872">
    <property type="term" value="F:metal ion binding"/>
    <property type="evidence" value="ECO:0007669"/>
    <property type="project" value="UniProtKB-KW"/>
</dbReference>
<evidence type="ECO:0000256" key="5">
    <source>
        <dbReference type="ARBA" id="ARBA00022723"/>
    </source>
</evidence>
<feature type="active site" evidence="11">
    <location>
        <position position="304"/>
    </location>
</feature>
<dbReference type="Gene3D" id="2.60.40.2970">
    <property type="match status" value="1"/>
</dbReference>
<keyword evidence="9 13" id="KW-0482">Metalloprotease</keyword>
<keyword evidence="6 13" id="KW-0732">Signal</keyword>